<organism evidence="1 2">
    <name type="scientific">Trinickia terrae</name>
    <dbReference type="NCBI Taxonomy" id="2571161"/>
    <lineage>
        <taxon>Bacteria</taxon>
        <taxon>Pseudomonadati</taxon>
        <taxon>Pseudomonadota</taxon>
        <taxon>Betaproteobacteria</taxon>
        <taxon>Burkholderiales</taxon>
        <taxon>Burkholderiaceae</taxon>
        <taxon>Trinickia</taxon>
    </lineage>
</organism>
<dbReference type="Proteomes" id="UP000305539">
    <property type="component" value="Unassembled WGS sequence"/>
</dbReference>
<reference evidence="1 2" key="1">
    <citation type="submission" date="2019-04" db="EMBL/GenBank/DDBJ databases">
        <title>Trinickia sp. 7GSK02, isolated from subtropical forest soil.</title>
        <authorList>
            <person name="Gao Z.-H."/>
            <person name="Qiu L.-H."/>
        </authorList>
    </citation>
    <scope>NUCLEOTIDE SEQUENCE [LARGE SCALE GENOMIC DNA]</scope>
    <source>
        <strain evidence="1 2">7GSK02</strain>
    </source>
</reference>
<protein>
    <submittedName>
        <fullName evidence="1">Uncharacterized protein</fullName>
    </submittedName>
</protein>
<gene>
    <name evidence="1" type="ORF">FAZ69_13600</name>
</gene>
<dbReference type="AlphaFoldDB" id="A0A4U1I6E5"/>
<evidence type="ECO:0000313" key="2">
    <source>
        <dbReference type="Proteomes" id="UP000305539"/>
    </source>
</evidence>
<name>A0A4U1I6E5_9BURK</name>
<keyword evidence="2" id="KW-1185">Reference proteome</keyword>
<proteinExistence type="predicted"/>
<comment type="caution">
    <text evidence="1">The sequence shown here is derived from an EMBL/GenBank/DDBJ whole genome shotgun (WGS) entry which is preliminary data.</text>
</comment>
<dbReference type="RefSeq" id="WP_136895254.1">
    <property type="nucleotide sequence ID" value="NZ_SWJE01000006.1"/>
</dbReference>
<dbReference type="EMBL" id="SWJE01000006">
    <property type="protein sequence ID" value="TKC88775.1"/>
    <property type="molecule type" value="Genomic_DNA"/>
</dbReference>
<sequence>MNRVELFVVSVSGAVVFHLPFSEEERTTCLRRAPESGQRVPPKVWMKYSVPKLVEVTGSEDAVRRH</sequence>
<accession>A0A4U1I6E5</accession>
<evidence type="ECO:0000313" key="1">
    <source>
        <dbReference type="EMBL" id="TKC88775.1"/>
    </source>
</evidence>